<evidence type="ECO:0000313" key="2">
    <source>
        <dbReference type="Proteomes" id="UP000334990"/>
    </source>
</evidence>
<organism evidence="1 2">
    <name type="scientific">Acrocarpospora corrugata</name>
    <dbReference type="NCBI Taxonomy" id="35763"/>
    <lineage>
        <taxon>Bacteria</taxon>
        <taxon>Bacillati</taxon>
        <taxon>Actinomycetota</taxon>
        <taxon>Actinomycetes</taxon>
        <taxon>Streptosporangiales</taxon>
        <taxon>Streptosporangiaceae</taxon>
        <taxon>Acrocarpospora</taxon>
    </lineage>
</organism>
<dbReference type="Proteomes" id="UP000334990">
    <property type="component" value="Unassembled WGS sequence"/>
</dbReference>
<sequence length="78" mass="8482">MYPLSTQYLGVGDLTACRGGGVGGRGDYGRGCTTPVKPSAAMLSETEIKRVSFIGPFRWRISTPGRFKWGTENALKIR</sequence>
<dbReference type="EMBL" id="BLAD01000091">
    <property type="protein sequence ID" value="GES05009.1"/>
    <property type="molecule type" value="Genomic_DNA"/>
</dbReference>
<dbReference type="AlphaFoldDB" id="A0A5M3W9H8"/>
<gene>
    <name evidence="1" type="ORF">Acor_70770</name>
</gene>
<accession>A0A5M3W9H8</accession>
<evidence type="ECO:0000313" key="1">
    <source>
        <dbReference type="EMBL" id="GES05009.1"/>
    </source>
</evidence>
<name>A0A5M3W9H8_9ACTN</name>
<comment type="caution">
    <text evidence="1">The sequence shown here is derived from an EMBL/GenBank/DDBJ whole genome shotgun (WGS) entry which is preliminary data.</text>
</comment>
<keyword evidence="2" id="KW-1185">Reference proteome</keyword>
<proteinExistence type="predicted"/>
<reference evidence="1 2" key="1">
    <citation type="submission" date="2019-10" db="EMBL/GenBank/DDBJ databases">
        <title>Whole genome shotgun sequence of Acrocarpospora corrugata NBRC 13972.</title>
        <authorList>
            <person name="Ichikawa N."/>
            <person name="Kimura A."/>
            <person name="Kitahashi Y."/>
            <person name="Komaki H."/>
            <person name="Oguchi A."/>
        </authorList>
    </citation>
    <scope>NUCLEOTIDE SEQUENCE [LARGE SCALE GENOMIC DNA]</scope>
    <source>
        <strain evidence="1 2">NBRC 13972</strain>
    </source>
</reference>
<protein>
    <submittedName>
        <fullName evidence="1">Uncharacterized protein</fullName>
    </submittedName>
</protein>